<feature type="region of interest" description="Disordered" evidence="1">
    <location>
        <begin position="1"/>
        <end position="64"/>
    </location>
</feature>
<feature type="compositionally biased region" description="Low complexity" evidence="1">
    <location>
        <begin position="145"/>
        <end position="159"/>
    </location>
</feature>
<accession>A0A9R1F0N4</accession>
<comment type="caution">
    <text evidence="2">The sequence shown here is derived from an EMBL/GenBank/DDBJ whole genome shotgun (WGS) entry which is preliminary data.</text>
</comment>
<name>A0A9R1F0N4_WHEAT</name>
<reference evidence="2" key="2">
    <citation type="submission" date="2020-03" db="EMBL/GenBank/DDBJ databases">
        <title>The second near-complete assembly of the hexaploid bread wheat (Triticum aestivum) genome.</title>
        <authorList>
            <person name="Zimin A.V."/>
            <person name="Puiu D."/>
            <person name="Shumante A."/>
            <person name="Alonge M."/>
            <person name="Salzberg S.L."/>
        </authorList>
    </citation>
    <scope>NUCLEOTIDE SEQUENCE</scope>
    <source>
        <tissue evidence="2">Leaf</tissue>
    </source>
</reference>
<protein>
    <submittedName>
        <fullName evidence="2">Uncharacterized protein</fullName>
    </submittedName>
</protein>
<dbReference type="AlphaFoldDB" id="A0A9R1F0N4"/>
<reference evidence="2" key="1">
    <citation type="journal article" date="2017" name="Gigascience">
        <title>The first near-complete assembly of the hexaploid bread wheat genome, Triticum aestivum.</title>
        <authorList>
            <person name="Zimin A.V."/>
            <person name="Puiu D."/>
            <person name="Hall R."/>
            <person name="Kingan S."/>
            <person name="Clavijo B.J."/>
            <person name="Salzberg S.L."/>
        </authorList>
    </citation>
    <scope>NUCLEOTIDE SEQUENCE</scope>
    <source>
        <tissue evidence="2">Leaf</tissue>
    </source>
</reference>
<proteinExistence type="predicted"/>
<feature type="non-terminal residue" evidence="2">
    <location>
        <position position="1"/>
    </location>
</feature>
<feature type="compositionally biased region" description="Basic residues" evidence="1">
    <location>
        <begin position="26"/>
        <end position="41"/>
    </location>
</feature>
<sequence length="169" mass="18036">TRRRATCRPRPASVTSAGSPAASAVRRAHNDRRGRELRRRQGVQGQQGVQHADHAGVPPAVPQGDRHHLLLALPRLHRHHGAVPGAHPAVPHALPAVPEVHHDEVRLGGGVRQEAGAGGGGAQPDQVRRVLELEQGLGILREPALPGGQRPREGPQGLGAQREARRTRL</sequence>
<gene>
    <name evidence="2" type="ORF">CFC21_032807</name>
</gene>
<dbReference type="Proteomes" id="UP000815260">
    <property type="component" value="Chromosome 2D"/>
</dbReference>
<organism evidence="2">
    <name type="scientific">Triticum aestivum</name>
    <name type="common">Wheat</name>
    <dbReference type="NCBI Taxonomy" id="4565"/>
    <lineage>
        <taxon>Eukaryota</taxon>
        <taxon>Viridiplantae</taxon>
        <taxon>Streptophyta</taxon>
        <taxon>Embryophyta</taxon>
        <taxon>Tracheophyta</taxon>
        <taxon>Spermatophyta</taxon>
        <taxon>Magnoliopsida</taxon>
        <taxon>Liliopsida</taxon>
        <taxon>Poales</taxon>
        <taxon>Poaceae</taxon>
        <taxon>BOP clade</taxon>
        <taxon>Pooideae</taxon>
        <taxon>Triticodae</taxon>
        <taxon>Triticeae</taxon>
        <taxon>Triticinae</taxon>
        <taxon>Triticum</taxon>
    </lineage>
</organism>
<feature type="non-terminal residue" evidence="2">
    <location>
        <position position="169"/>
    </location>
</feature>
<feature type="region of interest" description="Disordered" evidence="1">
    <location>
        <begin position="139"/>
        <end position="169"/>
    </location>
</feature>
<evidence type="ECO:0000256" key="1">
    <source>
        <dbReference type="SAM" id="MobiDB-lite"/>
    </source>
</evidence>
<evidence type="ECO:0000313" key="2">
    <source>
        <dbReference type="EMBL" id="KAF7019651.1"/>
    </source>
</evidence>
<dbReference type="EMBL" id="CM022216">
    <property type="protein sequence ID" value="KAF7019651.1"/>
    <property type="molecule type" value="Genomic_DNA"/>
</dbReference>